<dbReference type="RefSeq" id="WP_072935612.1">
    <property type="nucleotide sequence ID" value="NZ_FQUG01000005.1"/>
</dbReference>
<dbReference type="GO" id="GO:0009103">
    <property type="term" value="P:lipopolysaccharide biosynthetic process"/>
    <property type="evidence" value="ECO:0007669"/>
    <property type="project" value="TreeGrafter"/>
</dbReference>
<reference evidence="3 4" key="1">
    <citation type="submission" date="2016-11" db="EMBL/GenBank/DDBJ databases">
        <authorList>
            <person name="Jaros S."/>
            <person name="Januszkiewicz K."/>
            <person name="Wedrychowicz H."/>
        </authorList>
    </citation>
    <scope>NUCLEOTIDE SEQUENCE [LARGE SCALE GENOMIC DNA]</scope>
    <source>
        <strain evidence="3 4">DSM 10502</strain>
    </source>
</reference>
<accession>A0A1M4XKZ5</accession>
<dbReference type="EMBL" id="FQUG01000005">
    <property type="protein sequence ID" value="SHE93923.1"/>
    <property type="molecule type" value="Genomic_DNA"/>
</dbReference>
<dbReference type="InterPro" id="IPR001296">
    <property type="entry name" value="Glyco_trans_1"/>
</dbReference>
<name>A0A1M4XKZ5_9FIRM</name>
<dbReference type="Gene3D" id="3.40.50.2000">
    <property type="entry name" value="Glycogen Phosphorylase B"/>
    <property type="match status" value="2"/>
</dbReference>
<organism evidence="3 4">
    <name type="scientific">Schwartzia succinivorans DSM 10502</name>
    <dbReference type="NCBI Taxonomy" id="1123243"/>
    <lineage>
        <taxon>Bacteria</taxon>
        <taxon>Bacillati</taxon>
        <taxon>Bacillota</taxon>
        <taxon>Negativicutes</taxon>
        <taxon>Selenomonadales</taxon>
        <taxon>Selenomonadaceae</taxon>
        <taxon>Schwartzia</taxon>
    </lineage>
</organism>
<evidence type="ECO:0000256" key="1">
    <source>
        <dbReference type="ARBA" id="ARBA00022679"/>
    </source>
</evidence>
<evidence type="ECO:0000259" key="2">
    <source>
        <dbReference type="Pfam" id="PF00534"/>
    </source>
</evidence>
<keyword evidence="4" id="KW-1185">Reference proteome</keyword>
<dbReference type="STRING" id="1123243.SAMN02745190_01517"/>
<proteinExistence type="predicted"/>
<dbReference type="SUPFAM" id="SSF53756">
    <property type="entry name" value="UDP-Glycosyltransferase/glycogen phosphorylase"/>
    <property type="match status" value="1"/>
</dbReference>
<evidence type="ECO:0000313" key="4">
    <source>
        <dbReference type="Proteomes" id="UP000184404"/>
    </source>
</evidence>
<dbReference type="Proteomes" id="UP000184404">
    <property type="component" value="Unassembled WGS sequence"/>
</dbReference>
<keyword evidence="1 3" id="KW-0808">Transferase</keyword>
<evidence type="ECO:0000313" key="3">
    <source>
        <dbReference type="EMBL" id="SHE93923.1"/>
    </source>
</evidence>
<protein>
    <submittedName>
        <fullName evidence="3">Glycosyltransferase involved in cell wall bisynthesis</fullName>
    </submittedName>
</protein>
<dbReference type="AlphaFoldDB" id="A0A1M4XKZ5"/>
<dbReference type="PANTHER" id="PTHR46401:SF2">
    <property type="entry name" value="GLYCOSYLTRANSFERASE WBBK-RELATED"/>
    <property type="match status" value="1"/>
</dbReference>
<dbReference type="PANTHER" id="PTHR46401">
    <property type="entry name" value="GLYCOSYLTRANSFERASE WBBK-RELATED"/>
    <property type="match status" value="1"/>
</dbReference>
<feature type="domain" description="Glycosyl transferase family 1" evidence="2">
    <location>
        <begin position="172"/>
        <end position="327"/>
    </location>
</feature>
<gene>
    <name evidence="3" type="ORF">SAMN02745190_01517</name>
</gene>
<dbReference type="GO" id="GO:0016757">
    <property type="term" value="F:glycosyltransferase activity"/>
    <property type="evidence" value="ECO:0007669"/>
    <property type="project" value="InterPro"/>
</dbReference>
<sequence length="359" mass="41305">MKIIQVAHALTQNDAASQQLLNMDRIFRELGYESKAYAHKLDARLKNEAETMDAFEASDDDIIIYHMTTGTSFNKWVYKYPRKIVLFYHNITPAKYFFGNAWGSWLKCLKGRRDLKKIVKNTFFAWGASEYSQRELEELGLKHTKVLPIVVNPDDYKKYDKVQSIVDTYGDGYKNIIVVGRGVPHKRQDEAIEAAAWYRDHISDKIRIVIIGGIKESFAKKLHALVKKLNMEKHVLFTGKISNEELCTWYGLCDAVLSLSEHEGFCVPLIEGMIFDKPVIAYAGGAVPETLGKAGVLLREKNPELVANTIYETLTNELLLETLRKERQQRLKELSYEALVKRLKEDIEEIRTLQKEVLR</sequence>
<dbReference type="Pfam" id="PF00534">
    <property type="entry name" value="Glycos_transf_1"/>
    <property type="match status" value="1"/>
</dbReference>
<dbReference type="OrthoDB" id="9797829at2"/>